<evidence type="ECO:0000313" key="1">
    <source>
        <dbReference type="EMBL" id="MEL5987603.1"/>
    </source>
</evidence>
<evidence type="ECO:0000313" key="2">
    <source>
        <dbReference type="Proteomes" id="UP001398420"/>
    </source>
</evidence>
<dbReference type="RefSeq" id="WP_342302690.1">
    <property type="nucleotide sequence ID" value="NZ_JBCEWA010000003.1"/>
</dbReference>
<protein>
    <submittedName>
        <fullName evidence="1">Uncharacterized protein</fullName>
    </submittedName>
</protein>
<proteinExistence type="predicted"/>
<keyword evidence="2" id="KW-1185">Reference proteome</keyword>
<sequence>MDFIKAAFKTVIQRYVDEQVNIEDMDVKQLKWRERKSIRSTFLPMS</sequence>
<dbReference type="Proteomes" id="UP001398420">
    <property type="component" value="Unassembled WGS sequence"/>
</dbReference>
<reference evidence="1 2" key="1">
    <citation type="submission" date="2024-04" db="EMBL/GenBank/DDBJ databases">
        <authorList>
            <person name="Wu Y.S."/>
            <person name="Zhang L."/>
        </authorList>
    </citation>
    <scope>NUCLEOTIDE SEQUENCE [LARGE SCALE GENOMIC DNA]</scope>
    <source>
        <strain evidence="1 2">KG-01</strain>
    </source>
</reference>
<gene>
    <name evidence="1" type="ORF">AAF454_04175</name>
</gene>
<dbReference type="EMBL" id="JBCEWA010000003">
    <property type="protein sequence ID" value="MEL5987603.1"/>
    <property type="molecule type" value="Genomic_DNA"/>
</dbReference>
<comment type="caution">
    <text evidence="1">The sequence shown here is derived from an EMBL/GenBank/DDBJ whole genome shotgun (WGS) entry which is preliminary data.</text>
</comment>
<name>A0ABU9LIB4_9BACL</name>
<accession>A0ABU9LIB4</accession>
<organism evidence="1 2">
    <name type="scientific">Kurthia gibsonii</name>
    <dbReference type="NCBI Taxonomy" id="33946"/>
    <lineage>
        <taxon>Bacteria</taxon>
        <taxon>Bacillati</taxon>
        <taxon>Bacillota</taxon>
        <taxon>Bacilli</taxon>
        <taxon>Bacillales</taxon>
        <taxon>Caryophanaceae</taxon>
        <taxon>Kurthia</taxon>
    </lineage>
</organism>